<organism evidence="1">
    <name type="scientific">Flagellimonas sp. MMG031</name>
    <dbReference type="NCBI Taxonomy" id="3158549"/>
    <lineage>
        <taxon>Bacteria</taxon>
        <taxon>Pseudomonadati</taxon>
        <taxon>Bacteroidota</taxon>
        <taxon>Flavobacteriia</taxon>
        <taxon>Flavobacteriales</taxon>
        <taxon>Flavobacteriaceae</taxon>
        <taxon>Flagellimonas</taxon>
    </lineage>
</organism>
<evidence type="ECO:0000313" key="1">
    <source>
        <dbReference type="EMBL" id="XBQ24250.1"/>
    </source>
</evidence>
<dbReference type="EMBL" id="CP157804">
    <property type="protein sequence ID" value="XBQ24250.1"/>
    <property type="molecule type" value="Genomic_DNA"/>
</dbReference>
<dbReference type="RefSeq" id="WP_349352576.1">
    <property type="nucleotide sequence ID" value="NZ_CP157804.1"/>
</dbReference>
<dbReference type="InterPro" id="IPR046617">
    <property type="entry name" value="DUF6730"/>
</dbReference>
<reference evidence="1" key="1">
    <citation type="submission" date="2024-05" db="EMBL/GenBank/DDBJ databases">
        <title>Draft Genome Sequences of Flagellimonas sp. MMG031 and Marinobacter sp. MMG032 Isolated from the dinoflagellate Symbiodinium pilosum.</title>
        <authorList>
            <person name="Shikuma N.J."/>
            <person name="Farrell M.V."/>
        </authorList>
    </citation>
    <scope>NUCLEOTIDE SEQUENCE</scope>
    <source>
        <strain evidence="1">MMG031</strain>
    </source>
</reference>
<dbReference type="AlphaFoldDB" id="A0AAU7N106"/>
<sequence length="37" mass="4313">MAYKKLDEVMELLADELDGFNKSIDRLKQLTENVDNI</sequence>
<protein>
    <submittedName>
        <fullName evidence="1">DUF6730 family protein</fullName>
    </submittedName>
</protein>
<name>A0AAU7N106_9FLAO</name>
<accession>A0AAU7N106</accession>
<dbReference type="KEGG" id="fld:ABNE31_04855"/>
<gene>
    <name evidence="1" type="ORF">ABNE31_04855</name>
</gene>
<proteinExistence type="predicted"/>
<dbReference type="Pfam" id="PF20503">
    <property type="entry name" value="DUF6730"/>
    <property type="match status" value="1"/>
</dbReference>